<protein>
    <submittedName>
        <fullName evidence="1">Uncharacterized protein</fullName>
    </submittedName>
</protein>
<dbReference type="RefSeq" id="WP_188772104.1">
    <property type="nucleotide sequence ID" value="NZ_BMHK01000019.1"/>
</dbReference>
<reference evidence="1" key="1">
    <citation type="journal article" date="2014" name="Int. J. Syst. Evol. Microbiol.">
        <title>Complete genome sequence of Corynebacterium casei LMG S-19264T (=DSM 44701T), isolated from a smear-ripened cheese.</title>
        <authorList>
            <consortium name="US DOE Joint Genome Institute (JGI-PGF)"/>
            <person name="Walter F."/>
            <person name="Albersmeier A."/>
            <person name="Kalinowski J."/>
            <person name="Ruckert C."/>
        </authorList>
    </citation>
    <scope>NUCLEOTIDE SEQUENCE</scope>
    <source>
        <strain evidence="1">CGMCC 1.15095</strain>
    </source>
</reference>
<evidence type="ECO:0000313" key="1">
    <source>
        <dbReference type="EMBL" id="GGC07182.1"/>
    </source>
</evidence>
<name>A0A916X572_9SPHN</name>
<dbReference type="Proteomes" id="UP000608154">
    <property type="component" value="Unassembled WGS sequence"/>
</dbReference>
<keyword evidence="2" id="KW-1185">Reference proteome</keyword>
<dbReference type="AlphaFoldDB" id="A0A916X572"/>
<comment type="caution">
    <text evidence="1">The sequence shown here is derived from an EMBL/GenBank/DDBJ whole genome shotgun (WGS) entry which is preliminary data.</text>
</comment>
<gene>
    <name evidence="1" type="ORF">GCM10011494_27270</name>
</gene>
<evidence type="ECO:0000313" key="2">
    <source>
        <dbReference type="Proteomes" id="UP000608154"/>
    </source>
</evidence>
<accession>A0A916X572</accession>
<sequence length="155" mass="17748">MSDGYNFQQLKAAILALSRATDWEVAKKEWRLVEISEADEPETCLCGHFPIIELCSISNATTGKSVDVGNVCVKRFLGFRSDLIFQSLKRVRADLDRAIGPDATAFFHERQVITDWEYQFQQSTLRKRNLSERQLATRRSINRKVIAAVRRRGLS</sequence>
<proteinExistence type="predicted"/>
<organism evidence="1 2">
    <name type="scientific">Novosphingobium endophyticum</name>
    <dbReference type="NCBI Taxonomy" id="1955250"/>
    <lineage>
        <taxon>Bacteria</taxon>
        <taxon>Pseudomonadati</taxon>
        <taxon>Pseudomonadota</taxon>
        <taxon>Alphaproteobacteria</taxon>
        <taxon>Sphingomonadales</taxon>
        <taxon>Sphingomonadaceae</taxon>
        <taxon>Novosphingobium</taxon>
    </lineage>
</organism>
<dbReference type="EMBL" id="BMHK01000019">
    <property type="protein sequence ID" value="GGC07182.1"/>
    <property type="molecule type" value="Genomic_DNA"/>
</dbReference>
<reference evidence="1" key="2">
    <citation type="submission" date="2020-09" db="EMBL/GenBank/DDBJ databases">
        <authorList>
            <person name="Sun Q."/>
            <person name="Zhou Y."/>
        </authorList>
    </citation>
    <scope>NUCLEOTIDE SEQUENCE</scope>
    <source>
        <strain evidence="1">CGMCC 1.15095</strain>
    </source>
</reference>